<dbReference type="RefSeq" id="XP_029237298.1">
    <property type="nucleotide sequence ID" value="XM_029382826.1"/>
</dbReference>
<evidence type="ECO:0000256" key="1">
    <source>
        <dbReference type="SAM" id="MobiDB-lite"/>
    </source>
</evidence>
<sequence>MYEQDTCFRAANTPLFVQLFGPSCTPPPHSRARESLCLPLATCTRPHEGVRHRAINPPPVPVSLPDSDESGTAAAGVVPGGDAVTVESHADATVNDAVFERDNTDTSEKPKLPFRQVMRELERRFQEQMEVHRGLQASMQQVDLLRDEVSLFRAERRTAALASALSRQSMSLMEPAVAASMPAAPAPPRLSKSSGAAIAASPLLEKILKSYAEERSSKVPQVEEAKPSKAENTRRRLPVDVIRPPEEPRPYARVYYVPVAKPQENAYSEAVVSASTLLTSANSASTSALYTEDFEASAGVSTDLSVASGFSNSSVATSSMSVTSSTSIRQSASDSVSTVTTMTESSVIDRVNNSGVRGSSGDDMSLLTVLQEFYNVCGSANRLVHALLGTDGNAERVQLRDEGAVALGMKSVTDAKDEDGRQVWLSSLRRDVGDVRKLRRFIDHMKKNMRSLDCQRKAQEAKRRLLVNAQRLARAHQRMRHNKSTLSDVMDGIVDLLGSEASRSGEETVMDEVAIDSALRWDGVSDEVVEDDVVDVASSSDVMDDAVVDELDGLGEWGNSRLGDDDDVDVPQEVGSELSWAVAESEYANALAEASDVGDMVKDEVPLPSDEEEAGEVDEDLTPLPLDVASSVPEVVDDVANSDSDVAAEEAQGESLAASFQDEDVDDDVPDASLLGDATSQDADVSSVFPASTTTLSSVPANNQARDDEEYNHEGTDSAESALDALEHDLRETESRRVKALLSVHPTLFTSLYAAEEVSPTPTGSSHDAAEQTPNGEDVGPEATVVQPAESEVRPACAVSLVCDEVVEATIELPRESAVSGYAADDIVAQLQWKERQLALLRQLRRKTAWEQERDEEEGNEDKTATAAQLSMPVEEKADYHWGMLETLLQCRFGTTGNEGPDEDMLADSVNESSWTDAYDDTAAYTSSDVEFSAGSEASLQTA</sequence>
<feature type="region of interest" description="Disordered" evidence="1">
    <location>
        <begin position="215"/>
        <end position="234"/>
    </location>
</feature>
<gene>
    <name evidence="2" type="ORF">TraAM80_05968</name>
</gene>
<dbReference type="OMA" id="EEWAQHW"/>
<dbReference type="OrthoDB" id="266450at2759"/>
<feature type="compositionally biased region" description="Acidic residues" evidence="1">
    <location>
        <begin position="661"/>
        <end position="670"/>
    </location>
</feature>
<evidence type="ECO:0000313" key="2">
    <source>
        <dbReference type="EMBL" id="RNF03090.1"/>
    </source>
</evidence>
<dbReference type="GeneID" id="40329901"/>
<comment type="caution">
    <text evidence="2">The sequence shown here is derived from an EMBL/GenBank/DDBJ whole genome shotgun (WGS) entry which is preliminary data.</text>
</comment>
<organism evidence="2 3">
    <name type="scientific">Trypanosoma rangeli</name>
    <dbReference type="NCBI Taxonomy" id="5698"/>
    <lineage>
        <taxon>Eukaryota</taxon>
        <taxon>Discoba</taxon>
        <taxon>Euglenozoa</taxon>
        <taxon>Kinetoplastea</taxon>
        <taxon>Metakinetoplastina</taxon>
        <taxon>Trypanosomatida</taxon>
        <taxon>Trypanosomatidae</taxon>
        <taxon>Trypanosoma</taxon>
        <taxon>Herpetosoma</taxon>
    </lineage>
</organism>
<feature type="region of interest" description="Disordered" evidence="1">
    <location>
        <begin position="599"/>
        <end position="623"/>
    </location>
</feature>
<keyword evidence="3" id="KW-1185">Reference proteome</keyword>
<name>A0A3S5IQY0_TRYRA</name>
<feature type="region of interest" description="Disordered" evidence="1">
    <location>
        <begin position="758"/>
        <end position="788"/>
    </location>
</feature>
<feature type="compositionally biased region" description="Acidic residues" evidence="1">
    <location>
        <begin position="609"/>
        <end position="621"/>
    </location>
</feature>
<feature type="compositionally biased region" description="Polar residues" evidence="1">
    <location>
        <begin position="678"/>
        <end position="704"/>
    </location>
</feature>
<accession>A0A3S5IQY0</accession>
<evidence type="ECO:0000313" key="3">
    <source>
        <dbReference type="Proteomes" id="UP000283634"/>
    </source>
</evidence>
<proteinExistence type="predicted"/>
<dbReference type="AlphaFoldDB" id="A0A3S5IQY0"/>
<feature type="region of interest" description="Disordered" evidence="1">
    <location>
        <begin position="50"/>
        <end position="73"/>
    </location>
</feature>
<feature type="region of interest" description="Disordered" evidence="1">
    <location>
        <begin position="641"/>
        <end position="718"/>
    </location>
</feature>
<dbReference type="Proteomes" id="UP000283634">
    <property type="component" value="Unassembled WGS sequence"/>
</dbReference>
<dbReference type="EMBL" id="MKGL01000208">
    <property type="protein sequence ID" value="RNF03090.1"/>
    <property type="molecule type" value="Genomic_DNA"/>
</dbReference>
<protein>
    <submittedName>
        <fullName evidence="2">Putative RNA-binding protein</fullName>
    </submittedName>
</protein>
<reference evidence="2 3" key="1">
    <citation type="journal article" date="2018" name="BMC Genomics">
        <title>Genomic comparison of Trypanosoma conorhini and Trypanosoma rangeli to Trypanosoma cruzi strains of high and low virulence.</title>
        <authorList>
            <person name="Bradwell K.R."/>
            <person name="Koparde V.N."/>
            <person name="Matveyev A.V."/>
            <person name="Serrano M.G."/>
            <person name="Alves J.M."/>
            <person name="Parikh H."/>
            <person name="Huang B."/>
            <person name="Lee V."/>
            <person name="Espinosa-Alvarez O."/>
            <person name="Ortiz P.A."/>
            <person name="Costa-Martins A.G."/>
            <person name="Teixeira M.M."/>
            <person name="Buck G.A."/>
        </authorList>
    </citation>
    <scope>NUCLEOTIDE SEQUENCE [LARGE SCALE GENOMIC DNA]</scope>
    <source>
        <strain evidence="2 3">AM80</strain>
    </source>
</reference>